<reference evidence="1 2" key="1">
    <citation type="submission" date="2016-10" db="EMBL/GenBank/DDBJ databases">
        <title>Comparative genomics uncovers the prolific and rare metabolic potential of the cyanobacterial genus Moorea.</title>
        <authorList>
            <person name="Leao T."/>
            <person name="Castelao G."/>
            <person name="Korobeynikov A."/>
            <person name="Monroe E.A."/>
            <person name="Podell S."/>
            <person name="Glukhov E."/>
            <person name="Allen E."/>
            <person name="Gerwick W.H."/>
            <person name="Gerwick L."/>
        </authorList>
    </citation>
    <scope>NUCLEOTIDE SEQUENCE [LARGE SCALE GENOMIC DNA]</scope>
    <source>
        <strain evidence="1 2">PNG5-198</strain>
    </source>
</reference>
<dbReference type="SUPFAM" id="SSF51182">
    <property type="entry name" value="RmlC-like cupins"/>
    <property type="match status" value="1"/>
</dbReference>
<dbReference type="InterPro" id="IPR014710">
    <property type="entry name" value="RmlC-like_jellyroll"/>
</dbReference>
<dbReference type="InterPro" id="IPR011051">
    <property type="entry name" value="RmlC_Cupin_sf"/>
</dbReference>
<dbReference type="Proteomes" id="UP000186657">
    <property type="component" value="Unassembled WGS sequence"/>
</dbReference>
<dbReference type="AlphaFoldDB" id="A0A1U7N3L5"/>
<organism evidence="1 2">
    <name type="scientific">Moorena bouillonii PNG</name>
    <dbReference type="NCBI Taxonomy" id="568701"/>
    <lineage>
        <taxon>Bacteria</taxon>
        <taxon>Bacillati</taxon>
        <taxon>Cyanobacteriota</taxon>
        <taxon>Cyanophyceae</taxon>
        <taxon>Coleofasciculales</taxon>
        <taxon>Coleofasciculaceae</taxon>
        <taxon>Moorena</taxon>
    </lineage>
</organism>
<accession>A0A1U7N3L5</accession>
<evidence type="ECO:0000313" key="2">
    <source>
        <dbReference type="Proteomes" id="UP000186657"/>
    </source>
</evidence>
<name>A0A1U7N3L5_9CYAN</name>
<protein>
    <submittedName>
        <fullName evidence="1">Uncharacterized protein</fullName>
    </submittedName>
</protein>
<evidence type="ECO:0000313" key="1">
    <source>
        <dbReference type="EMBL" id="OLT60548.1"/>
    </source>
</evidence>
<proteinExistence type="predicted"/>
<dbReference type="EMBL" id="MKZS01000001">
    <property type="protein sequence ID" value="OLT60548.1"/>
    <property type="molecule type" value="Genomic_DNA"/>
</dbReference>
<dbReference type="RefSeq" id="WP_075900874.1">
    <property type="nucleotide sequence ID" value="NZ_MKZS01000001.1"/>
</dbReference>
<keyword evidence="2" id="KW-1185">Reference proteome</keyword>
<gene>
    <name evidence="1" type="ORF">BJP37_17545</name>
</gene>
<sequence length="249" mass="28308">MIKLLDNKIIISLFIVFILTFCFVFLHGGQAIACQTIETDQEVVPIEEEPYHHFEYDNQYLRVFDVIFPPGYRTLPHTHAKDNVAIVINGGLHKIETVGGDPPKKFVNPEVGDALFAYASEQPYTHKITNLDNEILRFKDVEILSSLELSQEDLATENLPGHKIILDNDEMRVYQLKLQPGESTELLNHNFPFLTVAISPGIVEVETPQGKSQPKYFKPGEICWHTDPSKYILKNIGSTSFEKVDIQLK</sequence>
<comment type="caution">
    <text evidence="1">The sequence shown here is derived from an EMBL/GenBank/DDBJ whole genome shotgun (WGS) entry which is preliminary data.</text>
</comment>
<dbReference type="Gene3D" id="2.60.120.10">
    <property type="entry name" value="Jelly Rolls"/>
    <property type="match status" value="2"/>
</dbReference>